<dbReference type="Proteomes" id="UP000176282">
    <property type="component" value="Unassembled WGS sequence"/>
</dbReference>
<accession>A0A1F6M733</accession>
<proteinExistence type="predicted"/>
<dbReference type="AlphaFoldDB" id="A0A1F6M733"/>
<evidence type="ECO:0000313" key="2">
    <source>
        <dbReference type="Proteomes" id="UP000176282"/>
    </source>
</evidence>
<comment type="caution">
    <text evidence="1">The sequence shown here is derived from an EMBL/GenBank/DDBJ whole genome shotgun (WGS) entry which is preliminary data.</text>
</comment>
<sequence length="288" mass="31792">MSRPTDERPGLKEMGFCDHGNNPSTCAGCKKEAGAAAAEVHLEDAEKIQGFLDESEAIIRKLEEKLEKKEKITKGEVMEMMSKMDSDLMGTLNRSLQEWKKQNPGASTAPLAQTEENIRCDALYDRRDLIMDKIPRSVMERRDEDVDMGAETSQFDIKEQGDKREKFIQMYGTAAGPDRLAQLGYEVEVIPGDEETVIEEIRQRQEKGEDVAILDGEDLGRVAVKKPVSSERGRELLKGGAGYKVLGGDSNSSASALRQTMEGILTGDPSLYEGVVFNRATVIAKKAS</sequence>
<dbReference type="EMBL" id="MFQB01000032">
    <property type="protein sequence ID" value="OGH67467.1"/>
    <property type="molecule type" value="Genomic_DNA"/>
</dbReference>
<name>A0A1F6M733_9BACT</name>
<evidence type="ECO:0000313" key="1">
    <source>
        <dbReference type="EMBL" id="OGH67467.1"/>
    </source>
</evidence>
<protein>
    <submittedName>
        <fullName evidence="1">Uncharacterized protein</fullName>
    </submittedName>
</protein>
<organism evidence="1 2">
    <name type="scientific">Candidatus Magasanikbacteria bacterium RIFCSPHIGHO2_02_FULL_47_14</name>
    <dbReference type="NCBI Taxonomy" id="1798680"/>
    <lineage>
        <taxon>Bacteria</taxon>
        <taxon>Candidatus Magasanikiibacteriota</taxon>
    </lineage>
</organism>
<gene>
    <name evidence="1" type="ORF">A3J66_01200</name>
</gene>
<reference evidence="1 2" key="1">
    <citation type="journal article" date="2016" name="Nat. Commun.">
        <title>Thousands of microbial genomes shed light on interconnected biogeochemical processes in an aquifer system.</title>
        <authorList>
            <person name="Anantharaman K."/>
            <person name="Brown C.T."/>
            <person name="Hug L.A."/>
            <person name="Sharon I."/>
            <person name="Castelle C.J."/>
            <person name="Probst A.J."/>
            <person name="Thomas B.C."/>
            <person name="Singh A."/>
            <person name="Wilkins M.J."/>
            <person name="Karaoz U."/>
            <person name="Brodie E.L."/>
            <person name="Williams K.H."/>
            <person name="Hubbard S.S."/>
            <person name="Banfield J.F."/>
        </authorList>
    </citation>
    <scope>NUCLEOTIDE SEQUENCE [LARGE SCALE GENOMIC DNA]</scope>
</reference>